<sequence length="69" mass="7315">MMPLYQIIVSLIYYQYLSSHFLLMLLVTVSAVGGRGEGDVGRMDEVAVEEGMGGGDIGRGDATMAIMAG</sequence>
<dbReference type="EMBL" id="CM042035">
    <property type="protein sequence ID" value="KAI3756051.1"/>
    <property type="molecule type" value="Genomic_DNA"/>
</dbReference>
<comment type="caution">
    <text evidence="1">The sequence shown here is derived from an EMBL/GenBank/DDBJ whole genome shotgun (WGS) entry which is preliminary data.</text>
</comment>
<dbReference type="Proteomes" id="UP001056120">
    <property type="component" value="Linkage Group LG18"/>
</dbReference>
<evidence type="ECO:0000313" key="1">
    <source>
        <dbReference type="EMBL" id="KAI3756051.1"/>
    </source>
</evidence>
<organism evidence="1 2">
    <name type="scientific">Smallanthus sonchifolius</name>
    <dbReference type="NCBI Taxonomy" id="185202"/>
    <lineage>
        <taxon>Eukaryota</taxon>
        <taxon>Viridiplantae</taxon>
        <taxon>Streptophyta</taxon>
        <taxon>Embryophyta</taxon>
        <taxon>Tracheophyta</taxon>
        <taxon>Spermatophyta</taxon>
        <taxon>Magnoliopsida</taxon>
        <taxon>eudicotyledons</taxon>
        <taxon>Gunneridae</taxon>
        <taxon>Pentapetalae</taxon>
        <taxon>asterids</taxon>
        <taxon>campanulids</taxon>
        <taxon>Asterales</taxon>
        <taxon>Asteraceae</taxon>
        <taxon>Asteroideae</taxon>
        <taxon>Heliantheae alliance</taxon>
        <taxon>Millerieae</taxon>
        <taxon>Smallanthus</taxon>
    </lineage>
</organism>
<accession>A0ACB9EBF9</accession>
<proteinExistence type="predicted"/>
<reference evidence="2" key="1">
    <citation type="journal article" date="2022" name="Mol. Ecol. Resour.">
        <title>The genomes of chicory, endive, great burdock and yacon provide insights into Asteraceae palaeo-polyploidization history and plant inulin production.</title>
        <authorList>
            <person name="Fan W."/>
            <person name="Wang S."/>
            <person name="Wang H."/>
            <person name="Wang A."/>
            <person name="Jiang F."/>
            <person name="Liu H."/>
            <person name="Zhao H."/>
            <person name="Xu D."/>
            <person name="Zhang Y."/>
        </authorList>
    </citation>
    <scope>NUCLEOTIDE SEQUENCE [LARGE SCALE GENOMIC DNA]</scope>
    <source>
        <strain evidence="2">cv. Yunnan</strain>
    </source>
</reference>
<evidence type="ECO:0000313" key="2">
    <source>
        <dbReference type="Proteomes" id="UP001056120"/>
    </source>
</evidence>
<keyword evidence="2" id="KW-1185">Reference proteome</keyword>
<protein>
    <submittedName>
        <fullName evidence="1">Uncharacterized protein</fullName>
    </submittedName>
</protein>
<name>A0ACB9EBF9_9ASTR</name>
<reference evidence="1 2" key="2">
    <citation type="journal article" date="2022" name="Mol. Ecol. Resour.">
        <title>The genomes of chicory, endive, great burdock and yacon provide insights into Asteraceae paleo-polyploidization history and plant inulin production.</title>
        <authorList>
            <person name="Fan W."/>
            <person name="Wang S."/>
            <person name="Wang H."/>
            <person name="Wang A."/>
            <person name="Jiang F."/>
            <person name="Liu H."/>
            <person name="Zhao H."/>
            <person name="Xu D."/>
            <person name="Zhang Y."/>
        </authorList>
    </citation>
    <scope>NUCLEOTIDE SEQUENCE [LARGE SCALE GENOMIC DNA]</scope>
    <source>
        <strain evidence="2">cv. Yunnan</strain>
        <tissue evidence="1">Leaves</tissue>
    </source>
</reference>
<gene>
    <name evidence="1" type="ORF">L1987_55864</name>
</gene>